<dbReference type="AlphaFoldDB" id="A0A323UT64"/>
<dbReference type="SUPFAM" id="SSF54427">
    <property type="entry name" value="NTF2-like"/>
    <property type="match status" value="1"/>
</dbReference>
<dbReference type="InterPro" id="IPR032710">
    <property type="entry name" value="NTF2-like_dom_sf"/>
</dbReference>
<organism evidence="2 3">
    <name type="scientific">Rhodopseudomonas palustris</name>
    <dbReference type="NCBI Taxonomy" id="1076"/>
    <lineage>
        <taxon>Bacteria</taxon>
        <taxon>Pseudomonadati</taxon>
        <taxon>Pseudomonadota</taxon>
        <taxon>Alphaproteobacteria</taxon>
        <taxon>Hyphomicrobiales</taxon>
        <taxon>Nitrobacteraceae</taxon>
        <taxon>Rhodopseudomonas</taxon>
    </lineage>
</organism>
<dbReference type="Gene3D" id="3.10.450.50">
    <property type="match status" value="1"/>
</dbReference>
<dbReference type="Proteomes" id="UP000248134">
    <property type="component" value="Unassembled WGS sequence"/>
</dbReference>
<dbReference type="Pfam" id="PF12680">
    <property type="entry name" value="SnoaL_2"/>
    <property type="match status" value="1"/>
</dbReference>
<dbReference type="InterPro" id="IPR037401">
    <property type="entry name" value="SnoaL-like"/>
</dbReference>
<dbReference type="EMBL" id="QKQS01000023">
    <property type="protein sequence ID" value="PZA10718.1"/>
    <property type="molecule type" value="Genomic_DNA"/>
</dbReference>
<dbReference type="OrthoDB" id="9800684at2"/>
<evidence type="ECO:0000259" key="1">
    <source>
        <dbReference type="Pfam" id="PF12680"/>
    </source>
</evidence>
<name>A0A323UT64_RHOPL</name>
<proteinExistence type="predicted"/>
<protein>
    <submittedName>
        <fullName evidence="2">Nuclear transport factor 2 family protein</fullName>
    </submittedName>
</protein>
<feature type="domain" description="SnoaL-like" evidence="1">
    <location>
        <begin position="13"/>
        <end position="116"/>
    </location>
</feature>
<accession>A0A323UT64</accession>
<gene>
    <name evidence="2" type="ORF">DNX69_15320</name>
</gene>
<reference evidence="2 3" key="1">
    <citation type="submission" date="2018-06" db="EMBL/GenBank/DDBJ databases">
        <title>Draft Whole-Genome Sequence of the purple photosynthetic bacterium Rhodospeudomonas palustris XCP.</title>
        <authorList>
            <person name="Rayyan A."/>
            <person name="Meyer T.E."/>
            <person name="Kyndt J.A."/>
        </authorList>
    </citation>
    <scope>NUCLEOTIDE SEQUENCE [LARGE SCALE GENOMIC DNA]</scope>
    <source>
        <strain evidence="2 3">XCP</strain>
    </source>
</reference>
<sequence length="135" mass="14691">MSDLDTQRLQTLHQLFDAFNRHDGAAVMTAMTDDIVFDAAAGPEACGRRIVGTADVRAAFETTFATFPDVSWECTRHAVFGDRGISEWIFRATTKDGGKIEAEGVDLFGFRDGKICSKTAFRKDRPVLPATGASA</sequence>
<comment type="caution">
    <text evidence="2">The sequence shown here is derived from an EMBL/GenBank/DDBJ whole genome shotgun (WGS) entry which is preliminary data.</text>
</comment>
<evidence type="ECO:0000313" key="3">
    <source>
        <dbReference type="Proteomes" id="UP000248134"/>
    </source>
</evidence>
<dbReference type="RefSeq" id="WP_110786814.1">
    <property type="nucleotide sequence ID" value="NZ_QKQS01000023.1"/>
</dbReference>
<evidence type="ECO:0000313" key="2">
    <source>
        <dbReference type="EMBL" id="PZA10718.1"/>
    </source>
</evidence>